<evidence type="ECO:0000256" key="9">
    <source>
        <dbReference type="SAM" id="MobiDB-lite"/>
    </source>
</evidence>
<keyword evidence="6 10" id="KW-1133">Transmembrane helix</keyword>
<keyword evidence="3" id="KW-0479">Metal-binding</keyword>
<keyword evidence="2 10" id="KW-0812">Transmembrane</keyword>
<dbReference type="SUPFAM" id="SSF57850">
    <property type="entry name" value="RING/U-box"/>
    <property type="match status" value="1"/>
</dbReference>
<feature type="transmembrane region" description="Helical" evidence="10">
    <location>
        <begin position="42"/>
        <end position="63"/>
    </location>
</feature>
<dbReference type="GO" id="GO:0008270">
    <property type="term" value="F:zinc ion binding"/>
    <property type="evidence" value="ECO:0007669"/>
    <property type="project" value="UniProtKB-KW"/>
</dbReference>
<dbReference type="PANTHER" id="PTHR46539">
    <property type="entry name" value="E3 UBIQUITIN-PROTEIN LIGASE ATL42"/>
    <property type="match status" value="1"/>
</dbReference>
<evidence type="ECO:0000256" key="10">
    <source>
        <dbReference type="SAM" id="Phobius"/>
    </source>
</evidence>
<dbReference type="Gene3D" id="3.30.40.10">
    <property type="entry name" value="Zinc/RING finger domain, C3HC4 (zinc finger)"/>
    <property type="match status" value="1"/>
</dbReference>
<dbReference type="PANTHER" id="PTHR46539:SF1">
    <property type="entry name" value="E3 UBIQUITIN-PROTEIN LIGASE ATL42"/>
    <property type="match status" value="1"/>
</dbReference>
<comment type="caution">
    <text evidence="12">The sequence shown here is derived from an EMBL/GenBank/DDBJ whole genome shotgun (WGS) entry which is preliminary data.</text>
</comment>
<feature type="domain" description="RING-type" evidence="11">
    <location>
        <begin position="215"/>
        <end position="257"/>
    </location>
</feature>
<name>A0A2T9YSK5_9FUNG</name>
<dbReference type="AlphaFoldDB" id="A0A2T9YSK5"/>
<gene>
    <name evidence="12" type="ORF">BB559_002788</name>
</gene>
<dbReference type="Proteomes" id="UP000245699">
    <property type="component" value="Unassembled WGS sequence"/>
</dbReference>
<keyword evidence="5" id="KW-0862">Zinc</keyword>
<evidence type="ECO:0000256" key="6">
    <source>
        <dbReference type="ARBA" id="ARBA00022989"/>
    </source>
</evidence>
<dbReference type="SMART" id="SM00744">
    <property type="entry name" value="RINGv"/>
    <property type="match status" value="1"/>
</dbReference>
<dbReference type="InterPro" id="IPR001841">
    <property type="entry name" value="Znf_RING"/>
</dbReference>
<feature type="region of interest" description="Disordered" evidence="9">
    <location>
        <begin position="186"/>
        <end position="208"/>
    </location>
</feature>
<evidence type="ECO:0000313" key="12">
    <source>
        <dbReference type="EMBL" id="PVU95296.1"/>
    </source>
</evidence>
<dbReference type="STRING" id="61424.A0A2T9YSK5"/>
<evidence type="ECO:0000256" key="8">
    <source>
        <dbReference type="PROSITE-ProRule" id="PRU00175"/>
    </source>
</evidence>
<evidence type="ECO:0000256" key="5">
    <source>
        <dbReference type="ARBA" id="ARBA00022833"/>
    </source>
</evidence>
<organism evidence="12 13">
    <name type="scientific">Furculomyces boomerangus</name>
    <dbReference type="NCBI Taxonomy" id="61424"/>
    <lineage>
        <taxon>Eukaryota</taxon>
        <taxon>Fungi</taxon>
        <taxon>Fungi incertae sedis</taxon>
        <taxon>Zoopagomycota</taxon>
        <taxon>Kickxellomycotina</taxon>
        <taxon>Harpellomycetes</taxon>
        <taxon>Harpellales</taxon>
        <taxon>Harpellaceae</taxon>
        <taxon>Furculomyces</taxon>
    </lineage>
</organism>
<accession>A0A2T9YSK5</accession>
<evidence type="ECO:0000256" key="1">
    <source>
        <dbReference type="ARBA" id="ARBA00004370"/>
    </source>
</evidence>
<evidence type="ECO:0000256" key="7">
    <source>
        <dbReference type="ARBA" id="ARBA00023136"/>
    </source>
</evidence>
<evidence type="ECO:0000259" key="11">
    <source>
        <dbReference type="PROSITE" id="PS50089"/>
    </source>
</evidence>
<evidence type="ECO:0000256" key="4">
    <source>
        <dbReference type="ARBA" id="ARBA00022771"/>
    </source>
</evidence>
<dbReference type="SMART" id="SM00184">
    <property type="entry name" value="RING"/>
    <property type="match status" value="1"/>
</dbReference>
<evidence type="ECO:0000256" key="2">
    <source>
        <dbReference type="ARBA" id="ARBA00022692"/>
    </source>
</evidence>
<dbReference type="InterPro" id="IPR013083">
    <property type="entry name" value="Znf_RING/FYVE/PHD"/>
</dbReference>
<dbReference type="Pfam" id="PF13639">
    <property type="entry name" value="zf-RING_2"/>
    <property type="match status" value="1"/>
</dbReference>
<keyword evidence="7 10" id="KW-0472">Membrane</keyword>
<sequence>MNSQINSLSLSPIETLSCSNSINCLLSTSSLVITIQPSVQDIFRIVSFALYFIVPAFIISLLIGSRRNRNQNSTEDTNSRDISIKKRRTIPIKTLEKYPAIPFSHTFHLGITQASKHNNTIDNSCLHHTIIVGSPQDSDNIETGRHKEKNIPKLPIDEKVALSHSEHNSIIDIDQTSINKDTMPEANIKTGTQTNSSPNHDHQDKKEDDDSDVDCLICFDTINPNDLVRSIPCKHVFHQECLDIWLTTRSCLCPICRYDLLINNDDALARTESTSDINIIDQSDNIAQNRLPQTIFPPGMQSRN</sequence>
<comment type="subcellular location">
    <subcellularLocation>
        <location evidence="1">Membrane</location>
    </subcellularLocation>
</comment>
<evidence type="ECO:0000313" key="13">
    <source>
        <dbReference type="Proteomes" id="UP000245699"/>
    </source>
</evidence>
<protein>
    <recommendedName>
        <fullName evidence="11">RING-type domain-containing protein</fullName>
    </recommendedName>
</protein>
<dbReference type="EMBL" id="MBFT01000191">
    <property type="protein sequence ID" value="PVU95296.1"/>
    <property type="molecule type" value="Genomic_DNA"/>
</dbReference>
<dbReference type="PROSITE" id="PS50089">
    <property type="entry name" value="ZF_RING_2"/>
    <property type="match status" value="1"/>
</dbReference>
<dbReference type="OrthoDB" id="8062037at2759"/>
<dbReference type="InterPro" id="IPR011016">
    <property type="entry name" value="Znf_RING-CH"/>
</dbReference>
<feature type="compositionally biased region" description="Basic and acidic residues" evidence="9">
    <location>
        <begin position="199"/>
        <end position="208"/>
    </location>
</feature>
<evidence type="ECO:0000256" key="3">
    <source>
        <dbReference type="ARBA" id="ARBA00022723"/>
    </source>
</evidence>
<keyword evidence="13" id="KW-1185">Reference proteome</keyword>
<keyword evidence="4 8" id="KW-0863">Zinc-finger</keyword>
<dbReference type="GO" id="GO:0016020">
    <property type="term" value="C:membrane"/>
    <property type="evidence" value="ECO:0007669"/>
    <property type="project" value="UniProtKB-SubCell"/>
</dbReference>
<reference evidence="12 13" key="1">
    <citation type="journal article" date="2018" name="MBio">
        <title>Comparative Genomics Reveals the Core Gene Toolbox for the Fungus-Insect Symbiosis.</title>
        <authorList>
            <person name="Wang Y."/>
            <person name="Stata M."/>
            <person name="Wang W."/>
            <person name="Stajich J.E."/>
            <person name="White M.M."/>
            <person name="Moncalvo J.M."/>
        </authorList>
    </citation>
    <scope>NUCLEOTIDE SEQUENCE [LARGE SCALE GENOMIC DNA]</scope>
    <source>
        <strain evidence="12 13">AUS-77-4</strain>
    </source>
</reference>
<proteinExistence type="predicted"/>
<feature type="compositionally biased region" description="Polar residues" evidence="9">
    <location>
        <begin position="189"/>
        <end position="198"/>
    </location>
</feature>